<keyword evidence="6" id="KW-0449">Lipoprotein</keyword>
<keyword evidence="4" id="KW-0564">Palmitate</keyword>
<evidence type="ECO:0000313" key="10">
    <source>
        <dbReference type="Proteomes" id="UP000623419"/>
    </source>
</evidence>
<evidence type="ECO:0000256" key="4">
    <source>
        <dbReference type="ARBA" id="ARBA00023139"/>
    </source>
</evidence>
<feature type="compositionally biased region" description="Basic residues" evidence="7">
    <location>
        <begin position="1"/>
        <end position="10"/>
    </location>
</feature>
<evidence type="ECO:0008006" key="11">
    <source>
        <dbReference type="Google" id="ProtNLM"/>
    </source>
</evidence>
<feature type="region of interest" description="Disordered" evidence="7">
    <location>
        <begin position="1"/>
        <end position="37"/>
    </location>
</feature>
<dbReference type="NCBIfam" id="NF047847">
    <property type="entry name" value="SS_mature_LptM"/>
    <property type="match status" value="1"/>
</dbReference>
<keyword evidence="3 8" id="KW-0472">Membrane</keyword>
<dbReference type="InterPro" id="IPR032831">
    <property type="entry name" value="LptM_cons"/>
</dbReference>
<keyword evidence="8" id="KW-0812">Transmembrane</keyword>
<evidence type="ECO:0000256" key="6">
    <source>
        <dbReference type="ARBA" id="ARBA00023288"/>
    </source>
</evidence>
<feature type="transmembrane region" description="Helical" evidence="8">
    <location>
        <begin position="49"/>
        <end position="66"/>
    </location>
</feature>
<organism evidence="9 10">
    <name type="scientific">Arenimonas soli</name>
    <dbReference type="NCBI Taxonomy" id="2269504"/>
    <lineage>
        <taxon>Bacteria</taxon>
        <taxon>Pseudomonadati</taxon>
        <taxon>Pseudomonadota</taxon>
        <taxon>Gammaproteobacteria</taxon>
        <taxon>Lysobacterales</taxon>
        <taxon>Lysobacteraceae</taxon>
        <taxon>Arenimonas</taxon>
    </lineage>
</organism>
<feature type="compositionally biased region" description="Low complexity" evidence="7">
    <location>
        <begin position="11"/>
        <end position="20"/>
    </location>
</feature>
<evidence type="ECO:0000313" key="9">
    <source>
        <dbReference type="EMBL" id="GGA79123.1"/>
    </source>
</evidence>
<sequence length="80" mass="8465">MRRGRIHGSRPSRASRPAASNNQFESDIAHSIRPGPAADYTRRMKTARLMLLLLSLVLVAACGNKGDLVRPAATGAAAAP</sequence>
<protein>
    <recommendedName>
        <fullName evidence="11">Lipoprotein</fullName>
    </recommendedName>
</protein>
<evidence type="ECO:0000256" key="3">
    <source>
        <dbReference type="ARBA" id="ARBA00023136"/>
    </source>
</evidence>
<comment type="caution">
    <text evidence="9">The sequence shown here is derived from an EMBL/GenBank/DDBJ whole genome shotgun (WGS) entry which is preliminary data.</text>
</comment>
<dbReference type="Pfam" id="PF13627">
    <property type="entry name" value="LptM_cons"/>
    <property type="match status" value="1"/>
</dbReference>
<gene>
    <name evidence="9" type="ORF">GCM10011521_16690</name>
</gene>
<keyword evidence="2" id="KW-0732">Signal</keyword>
<proteinExistence type="predicted"/>
<evidence type="ECO:0000256" key="7">
    <source>
        <dbReference type="SAM" id="MobiDB-lite"/>
    </source>
</evidence>
<keyword evidence="5" id="KW-0998">Cell outer membrane</keyword>
<accession>A0ABQ1HK45</accession>
<evidence type="ECO:0000256" key="2">
    <source>
        <dbReference type="ARBA" id="ARBA00022729"/>
    </source>
</evidence>
<comment type="subcellular location">
    <subcellularLocation>
        <location evidence="1">Cell outer membrane</location>
        <topology evidence="1">Lipid-anchor</topology>
    </subcellularLocation>
</comment>
<evidence type="ECO:0000256" key="5">
    <source>
        <dbReference type="ARBA" id="ARBA00023237"/>
    </source>
</evidence>
<reference evidence="10" key="1">
    <citation type="journal article" date="2019" name="Int. J. Syst. Evol. Microbiol.">
        <title>The Global Catalogue of Microorganisms (GCM) 10K type strain sequencing project: providing services to taxonomists for standard genome sequencing and annotation.</title>
        <authorList>
            <consortium name="The Broad Institute Genomics Platform"/>
            <consortium name="The Broad Institute Genome Sequencing Center for Infectious Disease"/>
            <person name="Wu L."/>
            <person name="Ma J."/>
        </authorList>
    </citation>
    <scope>NUCLEOTIDE SEQUENCE [LARGE SCALE GENOMIC DNA]</scope>
    <source>
        <strain evidence="10">CGMCC 1.15905</strain>
    </source>
</reference>
<evidence type="ECO:0000256" key="8">
    <source>
        <dbReference type="SAM" id="Phobius"/>
    </source>
</evidence>
<evidence type="ECO:0000256" key="1">
    <source>
        <dbReference type="ARBA" id="ARBA00004459"/>
    </source>
</evidence>
<name>A0ABQ1HK45_9GAMM</name>
<dbReference type="Proteomes" id="UP000623419">
    <property type="component" value="Unassembled WGS sequence"/>
</dbReference>
<keyword evidence="8" id="KW-1133">Transmembrane helix</keyword>
<keyword evidence="10" id="KW-1185">Reference proteome</keyword>
<dbReference type="EMBL" id="BMKC01000002">
    <property type="protein sequence ID" value="GGA79123.1"/>
    <property type="molecule type" value="Genomic_DNA"/>
</dbReference>